<feature type="transmembrane region" description="Helical" evidence="2">
    <location>
        <begin position="25"/>
        <end position="46"/>
    </location>
</feature>
<evidence type="ECO:0000313" key="4">
    <source>
        <dbReference type="Proteomes" id="UP000035050"/>
    </source>
</evidence>
<dbReference type="Pfam" id="PF19883">
    <property type="entry name" value="DUF6356"/>
    <property type="match status" value="1"/>
</dbReference>
<name>A0A0E3YGW7_9BURK</name>
<keyword evidence="2" id="KW-1133">Transmembrane helix</keyword>
<protein>
    <recommendedName>
        <fullName evidence="5">Capsule biosynthesis protein</fullName>
    </recommendedName>
</protein>
<organism evidence="3 4">
    <name type="scientific">Pandoraea oxalativorans</name>
    <dbReference type="NCBI Taxonomy" id="573737"/>
    <lineage>
        <taxon>Bacteria</taxon>
        <taxon>Pseudomonadati</taxon>
        <taxon>Pseudomonadota</taxon>
        <taxon>Betaproteobacteria</taxon>
        <taxon>Burkholderiales</taxon>
        <taxon>Burkholderiaceae</taxon>
        <taxon>Pandoraea</taxon>
    </lineage>
</organism>
<dbReference type="PATRIC" id="fig|573737.6.peg.3068"/>
<dbReference type="RefSeq" id="WP_046293487.1">
    <property type="nucleotide sequence ID" value="NZ_CP011253.3"/>
</dbReference>
<dbReference type="PROSITE" id="PS51257">
    <property type="entry name" value="PROKAR_LIPOPROTEIN"/>
    <property type="match status" value="1"/>
</dbReference>
<evidence type="ECO:0008006" key="5">
    <source>
        <dbReference type="Google" id="ProtNLM"/>
    </source>
</evidence>
<proteinExistence type="predicted"/>
<keyword evidence="4" id="KW-1185">Reference proteome</keyword>
<dbReference type="AlphaFoldDB" id="A0A0E3YGW7"/>
<evidence type="ECO:0000313" key="3">
    <source>
        <dbReference type="EMBL" id="AKC72325.1"/>
    </source>
</evidence>
<keyword evidence="2" id="KW-0472">Membrane</keyword>
<reference evidence="3" key="1">
    <citation type="submission" date="2016-06" db="EMBL/GenBank/DDBJ databases">
        <title>Pandoraea oxalativorans DSM 23570 Genome Sequencing.</title>
        <authorList>
            <person name="Ee R."/>
            <person name="Lim Y.-L."/>
            <person name="Yong D."/>
            <person name="Yin W.-F."/>
            <person name="Chan K.-G."/>
        </authorList>
    </citation>
    <scope>NUCLEOTIDE SEQUENCE</scope>
    <source>
        <strain evidence="3">DSM 23570</strain>
    </source>
</reference>
<dbReference type="EMBL" id="CP011253">
    <property type="protein sequence ID" value="AKC72325.1"/>
    <property type="molecule type" value="Genomic_DNA"/>
</dbReference>
<feature type="region of interest" description="Disordered" evidence="1">
    <location>
        <begin position="61"/>
        <end position="80"/>
    </location>
</feature>
<dbReference type="HOGENOM" id="CLU_184434_1_0_4"/>
<dbReference type="Proteomes" id="UP000035050">
    <property type="component" value="Chromosome"/>
</dbReference>
<dbReference type="OrthoDB" id="8910249at2"/>
<accession>A0A0E3YGW7</accession>
<sequence>MKIFTQHPASVSENYLQHMGTSMSFALPLFGACLACFVHAALPFMFEKTGSRIITRLHDRMVTHRDRRTGRQTQSPQATR</sequence>
<keyword evidence="2" id="KW-0812">Transmembrane</keyword>
<evidence type="ECO:0000256" key="2">
    <source>
        <dbReference type="SAM" id="Phobius"/>
    </source>
</evidence>
<dbReference type="InterPro" id="IPR045936">
    <property type="entry name" value="DUF6356"/>
</dbReference>
<dbReference type="KEGG" id="pox:MB84_10990"/>
<evidence type="ECO:0000256" key="1">
    <source>
        <dbReference type="SAM" id="MobiDB-lite"/>
    </source>
</evidence>
<feature type="compositionally biased region" description="Polar residues" evidence="1">
    <location>
        <begin position="71"/>
        <end position="80"/>
    </location>
</feature>
<gene>
    <name evidence="3" type="ORF">MB84_10990</name>
</gene>